<sequence length="375" mass="41735">MSSTEEIKLLNIHGICYSVISEPSESRFQLVKTATTTEDDRTVQNQPNLIVIDSVHSGKGRTAQNDLYTIVMKPIFEAVNIDHRLIKTTSRDTIASYASTLDISQSHTVLFLSGDTSISEFINNLPQGAPSANLSILSFPMGSGNAWASSLGIMCPVKTFGQFIRGEMSHSPFPLYKAVFPNGYSIVFFIILSMGFHANLVHACERPEYQRMGIEKFQLAGSVILKEYELDLKITVNSLAASYSYFALINTPNLEPAYRPSPESDPLKEELYLLGYSSGLSKDQFLTKVMKGYELGPSDKLPLDSDTIYVPFTKGFDVTLDFPLLESPRYKSEICCDGVLLNLQDLQADLEVSNKFSIEFLNHYSKFNIKAMSSN</sequence>
<evidence type="ECO:0000259" key="1">
    <source>
        <dbReference type="PROSITE" id="PS50146"/>
    </source>
</evidence>
<dbReference type="PANTHER" id="PTHR12358:SF108">
    <property type="entry name" value="DAGKC DOMAIN-CONTAINING PROTEIN"/>
    <property type="match status" value="1"/>
</dbReference>
<accession>G8ZP01</accession>
<name>G8ZP01_TORDE</name>
<dbReference type="AlphaFoldDB" id="G8ZP01"/>
<dbReference type="GeneID" id="11504266"/>
<dbReference type="GO" id="GO:0016020">
    <property type="term" value="C:membrane"/>
    <property type="evidence" value="ECO:0007669"/>
    <property type="project" value="TreeGrafter"/>
</dbReference>
<dbReference type="GO" id="GO:0046512">
    <property type="term" value="P:sphingosine biosynthetic process"/>
    <property type="evidence" value="ECO:0007669"/>
    <property type="project" value="TreeGrafter"/>
</dbReference>
<dbReference type="EMBL" id="HE616743">
    <property type="protein sequence ID" value="CCE90345.1"/>
    <property type="molecule type" value="Genomic_DNA"/>
</dbReference>
<organism evidence="2 3">
    <name type="scientific">Torulaspora delbrueckii</name>
    <name type="common">Yeast</name>
    <name type="synonym">Candida colliculosa</name>
    <dbReference type="NCBI Taxonomy" id="4950"/>
    <lineage>
        <taxon>Eukaryota</taxon>
        <taxon>Fungi</taxon>
        <taxon>Dikarya</taxon>
        <taxon>Ascomycota</taxon>
        <taxon>Saccharomycotina</taxon>
        <taxon>Saccharomycetes</taxon>
        <taxon>Saccharomycetales</taxon>
        <taxon>Saccharomycetaceae</taxon>
        <taxon>Torulaspora</taxon>
    </lineage>
</organism>
<dbReference type="InterPro" id="IPR050187">
    <property type="entry name" value="Lipid_Phosphate_FormReg"/>
</dbReference>
<dbReference type="OrthoDB" id="3853857at2759"/>
<dbReference type="SUPFAM" id="SSF111331">
    <property type="entry name" value="NAD kinase/diacylglycerol kinase-like"/>
    <property type="match status" value="1"/>
</dbReference>
<reference evidence="2 3" key="1">
    <citation type="journal article" date="2011" name="Proc. Natl. Acad. Sci. U.S.A.">
        <title>Evolutionary erosion of yeast sex chromosomes by mating-type switching accidents.</title>
        <authorList>
            <person name="Gordon J.L."/>
            <person name="Armisen D."/>
            <person name="Proux-Wera E."/>
            <person name="Oheigeartaigh S.S."/>
            <person name="Byrne K.P."/>
            <person name="Wolfe K.H."/>
        </authorList>
    </citation>
    <scope>NUCLEOTIDE SEQUENCE [LARGE SCALE GENOMIC DNA]</scope>
    <source>
        <strain evidence="3">ATCC 10662 / CBS 1146 / NBRC 0425 / NCYC 2629 / NRRL Y-866</strain>
    </source>
</reference>
<dbReference type="Pfam" id="PF00781">
    <property type="entry name" value="DAGK_cat"/>
    <property type="match status" value="1"/>
</dbReference>
<keyword evidence="3" id="KW-1185">Reference proteome</keyword>
<dbReference type="GO" id="GO:0001727">
    <property type="term" value="F:lipid kinase activity"/>
    <property type="evidence" value="ECO:0007669"/>
    <property type="project" value="TreeGrafter"/>
</dbReference>
<dbReference type="GO" id="GO:0005737">
    <property type="term" value="C:cytoplasm"/>
    <property type="evidence" value="ECO:0007669"/>
    <property type="project" value="TreeGrafter"/>
</dbReference>
<evidence type="ECO:0000313" key="3">
    <source>
        <dbReference type="Proteomes" id="UP000005627"/>
    </source>
</evidence>
<protein>
    <recommendedName>
        <fullName evidence="1">DAGKc domain-containing protein</fullName>
    </recommendedName>
</protein>
<proteinExistence type="predicted"/>
<dbReference type="PANTHER" id="PTHR12358">
    <property type="entry name" value="SPHINGOSINE KINASE"/>
    <property type="match status" value="1"/>
</dbReference>
<gene>
    <name evidence="2" type="primary">TDEL0B02160</name>
    <name evidence="2" type="ORF">TDEL_0B02160</name>
</gene>
<dbReference type="eggNOG" id="ENOG502QPZS">
    <property type="taxonomic scope" value="Eukaryota"/>
</dbReference>
<dbReference type="Gene3D" id="3.40.50.10330">
    <property type="entry name" value="Probable inorganic polyphosphate/atp-NAD kinase, domain 1"/>
    <property type="match status" value="1"/>
</dbReference>
<feature type="domain" description="DAGKc" evidence="1">
    <location>
        <begin position="43"/>
        <end position="184"/>
    </location>
</feature>
<dbReference type="PROSITE" id="PS50146">
    <property type="entry name" value="DAGK"/>
    <property type="match status" value="1"/>
</dbReference>
<evidence type="ECO:0000313" key="2">
    <source>
        <dbReference type="EMBL" id="CCE90345.1"/>
    </source>
</evidence>
<dbReference type="Proteomes" id="UP000005627">
    <property type="component" value="Chromosome 2"/>
</dbReference>
<dbReference type="InterPro" id="IPR016064">
    <property type="entry name" value="NAD/diacylglycerol_kinase_sf"/>
</dbReference>
<dbReference type="InterPro" id="IPR017438">
    <property type="entry name" value="ATP-NAD_kinase_N"/>
</dbReference>
<dbReference type="HOGENOM" id="CLU_021934_1_0_1"/>
<dbReference type="InParanoid" id="G8ZP01"/>
<dbReference type="InterPro" id="IPR001206">
    <property type="entry name" value="Diacylglycerol_kinase_cat_dom"/>
</dbReference>
<dbReference type="KEGG" id="tdl:TDEL_0B02160"/>
<dbReference type="STRING" id="1076872.G8ZP01"/>
<dbReference type="RefSeq" id="XP_003679556.1">
    <property type="nucleotide sequence ID" value="XM_003679508.1"/>
</dbReference>